<dbReference type="Gene3D" id="3.40.1800.20">
    <property type="match status" value="1"/>
</dbReference>
<name>A0ABM5JY38_DIAVI</name>
<protein>
    <recommendedName>
        <fullName evidence="16">Gastrula zinc finger protein XlCGF57.1-like</fullName>
    </recommendedName>
</protein>
<dbReference type="InterPro" id="IPR050752">
    <property type="entry name" value="C2H2-ZF_domain"/>
</dbReference>
<dbReference type="Proteomes" id="UP001652700">
    <property type="component" value="Unplaced"/>
</dbReference>
<dbReference type="PROSITE" id="PS51915">
    <property type="entry name" value="ZAD"/>
    <property type="match status" value="1"/>
</dbReference>
<evidence type="ECO:0000256" key="6">
    <source>
        <dbReference type="ARBA" id="ARBA00023015"/>
    </source>
</evidence>
<evidence type="ECO:0000256" key="1">
    <source>
        <dbReference type="ARBA" id="ARBA00004123"/>
    </source>
</evidence>
<evidence type="ECO:0000313" key="14">
    <source>
        <dbReference type="EnsemblMetazoa" id="XP_050502853.1"/>
    </source>
</evidence>
<feature type="domain" description="C2H2-type" evidence="12">
    <location>
        <begin position="322"/>
        <end position="349"/>
    </location>
</feature>
<keyword evidence="6" id="KW-0805">Transcription regulation</keyword>
<dbReference type="Pfam" id="PF07776">
    <property type="entry name" value="zf-AD"/>
    <property type="match status" value="1"/>
</dbReference>
<feature type="domain" description="C2H2-type" evidence="12">
    <location>
        <begin position="505"/>
        <end position="532"/>
    </location>
</feature>
<keyword evidence="5 11" id="KW-0862">Zinc</keyword>
<dbReference type="SMART" id="SM00355">
    <property type="entry name" value="ZnF_C2H2"/>
    <property type="match status" value="13"/>
</dbReference>
<dbReference type="SMART" id="SM00868">
    <property type="entry name" value="zf-AD"/>
    <property type="match status" value="1"/>
</dbReference>
<evidence type="ECO:0000259" key="12">
    <source>
        <dbReference type="PROSITE" id="PS50157"/>
    </source>
</evidence>
<evidence type="ECO:0000256" key="4">
    <source>
        <dbReference type="ARBA" id="ARBA00022771"/>
    </source>
</evidence>
<dbReference type="PROSITE" id="PS50157">
    <property type="entry name" value="ZINC_FINGER_C2H2_2"/>
    <property type="match status" value="12"/>
</dbReference>
<dbReference type="SUPFAM" id="SSF57667">
    <property type="entry name" value="beta-beta-alpha zinc fingers"/>
    <property type="match status" value="7"/>
</dbReference>
<feature type="binding site" evidence="11">
    <location>
        <position position="28"/>
    </location>
    <ligand>
        <name>Zn(2+)</name>
        <dbReference type="ChEBI" id="CHEBI:29105"/>
    </ligand>
</feature>
<dbReference type="PANTHER" id="PTHR24384:SF189">
    <property type="entry name" value="C2H2-TYPE DOMAIN-CONTAINING PROTEIN-RELATED"/>
    <property type="match status" value="1"/>
</dbReference>
<sequence>MYDIEIFDKDKNRLSISPEDLHNKCRVCLTKDGLFNIFETKENDHFYSDILAALSLLQVDKTDGMPQRVCQVCGDLVTKVHTFKQQIQASHVILQIALGQINLNSIGKPESKSEFEHPDLLQLDVPDLPEDDKLDTCVKDEEHVLQSGTEYSCSFCGLKFETKSEYIFHRKREERQRRTKQSCPHCSKKFFTYELKDHINSHTKSKPYECETCGIKFGYKTSLTLHNLRHKSNEIPKFSCGECGKKFFTKHTLGVHQKMHGGPPYLCKICRKSFSKRNVLKLHMRCHSGERPFLCTNCGANFSQRGHLNTHIKLKHSSEKPFECTQCDKKFAIKSHLTAHTRTHSKEKSFLCTVCGKMFQQEIACKAHMLGHSEEPGILCNTCGQLFPTRINLFEHIRQNHGELPFSPVNKRRWPRGVKIRMCELCQKQFDKKSTYETHMRSHTGEKPFSCKECGKNFTQASHLYYHMKLHNGEKDFSCQFCKKRFTLKGNLIQHIRTHTGEKPFQCDICLKKFCAPHTLRRHKITHMPDSSVI</sequence>
<feature type="domain" description="C2H2-type" evidence="12">
    <location>
        <begin position="208"/>
        <end position="235"/>
    </location>
</feature>
<evidence type="ECO:0000256" key="10">
    <source>
        <dbReference type="PROSITE-ProRule" id="PRU00042"/>
    </source>
</evidence>
<dbReference type="EnsemblMetazoa" id="XM_050646896.1">
    <property type="protein sequence ID" value="XP_050502853.1"/>
    <property type="gene ID" value="LOC126882070"/>
</dbReference>
<evidence type="ECO:0000256" key="2">
    <source>
        <dbReference type="ARBA" id="ARBA00022723"/>
    </source>
</evidence>
<keyword evidence="15" id="KW-1185">Reference proteome</keyword>
<feature type="binding site" evidence="11">
    <location>
        <position position="73"/>
    </location>
    <ligand>
        <name>Zn(2+)</name>
        <dbReference type="ChEBI" id="CHEBI:29105"/>
    </ligand>
</feature>
<evidence type="ECO:0000256" key="7">
    <source>
        <dbReference type="ARBA" id="ARBA00023125"/>
    </source>
</evidence>
<proteinExistence type="predicted"/>
<feature type="domain" description="C2H2-type" evidence="12">
    <location>
        <begin position="293"/>
        <end position="321"/>
    </location>
</feature>
<keyword evidence="7" id="KW-0238">DNA-binding</keyword>
<feature type="domain" description="C2H2-type" evidence="12">
    <location>
        <begin position="350"/>
        <end position="377"/>
    </location>
</feature>
<feature type="domain" description="C2H2-type" evidence="12">
    <location>
        <begin position="378"/>
        <end position="405"/>
    </location>
</feature>
<feature type="domain" description="C2H2-type" evidence="12">
    <location>
        <begin position="477"/>
        <end position="504"/>
    </location>
</feature>
<evidence type="ECO:0000313" key="15">
    <source>
        <dbReference type="Proteomes" id="UP001652700"/>
    </source>
</evidence>
<evidence type="ECO:0000259" key="13">
    <source>
        <dbReference type="PROSITE" id="PS51915"/>
    </source>
</evidence>
<dbReference type="Gene3D" id="3.30.160.60">
    <property type="entry name" value="Classic Zinc Finger"/>
    <property type="match status" value="10"/>
</dbReference>
<dbReference type="InterPro" id="IPR013087">
    <property type="entry name" value="Znf_C2H2_type"/>
</dbReference>
<feature type="domain" description="C2H2-type" evidence="12">
    <location>
        <begin position="238"/>
        <end position="265"/>
    </location>
</feature>
<feature type="domain" description="C2H2-type" evidence="12">
    <location>
        <begin position="449"/>
        <end position="476"/>
    </location>
</feature>
<feature type="binding site" evidence="11">
    <location>
        <position position="25"/>
    </location>
    <ligand>
        <name>Zn(2+)</name>
        <dbReference type="ChEBI" id="CHEBI:29105"/>
    </ligand>
</feature>
<feature type="domain" description="C2H2-type" evidence="12">
    <location>
        <begin position="421"/>
        <end position="448"/>
    </location>
</feature>
<feature type="domain" description="C2H2-type" evidence="12">
    <location>
        <begin position="151"/>
        <end position="178"/>
    </location>
</feature>
<dbReference type="PANTHER" id="PTHR24384">
    <property type="entry name" value="FINGER PUTATIVE TRANSCRIPTION FACTOR FAMILY-RELATED"/>
    <property type="match status" value="1"/>
</dbReference>
<feature type="binding site" evidence="11">
    <location>
        <position position="70"/>
    </location>
    <ligand>
        <name>Zn(2+)</name>
        <dbReference type="ChEBI" id="CHEBI:29105"/>
    </ligand>
</feature>
<keyword evidence="9" id="KW-0539">Nucleus</keyword>
<comment type="subcellular location">
    <subcellularLocation>
        <location evidence="1">Nucleus</location>
    </subcellularLocation>
</comment>
<evidence type="ECO:0000256" key="9">
    <source>
        <dbReference type="ARBA" id="ARBA00023242"/>
    </source>
</evidence>
<dbReference type="InterPro" id="IPR036236">
    <property type="entry name" value="Znf_C2H2_sf"/>
</dbReference>
<evidence type="ECO:0000256" key="8">
    <source>
        <dbReference type="ARBA" id="ARBA00023163"/>
    </source>
</evidence>
<dbReference type="SUPFAM" id="SSF57716">
    <property type="entry name" value="Glucocorticoid receptor-like (DNA-binding domain)"/>
    <property type="match status" value="1"/>
</dbReference>
<dbReference type="PROSITE" id="PS00028">
    <property type="entry name" value="ZINC_FINGER_C2H2_1"/>
    <property type="match status" value="11"/>
</dbReference>
<accession>A0ABM5JY38</accession>
<dbReference type="Pfam" id="PF00096">
    <property type="entry name" value="zf-C2H2"/>
    <property type="match status" value="5"/>
</dbReference>
<keyword evidence="8" id="KW-0804">Transcription</keyword>
<evidence type="ECO:0000256" key="11">
    <source>
        <dbReference type="PROSITE-ProRule" id="PRU01263"/>
    </source>
</evidence>
<keyword evidence="3" id="KW-0677">Repeat</keyword>
<feature type="domain" description="C2H2-type" evidence="12">
    <location>
        <begin position="265"/>
        <end position="292"/>
    </location>
</feature>
<keyword evidence="4 10" id="KW-0863">Zinc-finger</keyword>
<evidence type="ECO:0000256" key="3">
    <source>
        <dbReference type="ARBA" id="ARBA00022737"/>
    </source>
</evidence>
<reference evidence="14" key="1">
    <citation type="submission" date="2025-05" db="UniProtKB">
        <authorList>
            <consortium name="EnsemblMetazoa"/>
        </authorList>
    </citation>
    <scope>IDENTIFICATION</scope>
</reference>
<dbReference type="RefSeq" id="XP_050502853.1">
    <property type="nucleotide sequence ID" value="XM_050646896.1"/>
</dbReference>
<dbReference type="Pfam" id="PF12874">
    <property type="entry name" value="zf-met"/>
    <property type="match status" value="2"/>
</dbReference>
<keyword evidence="2 11" id="KW-0479">Metal-binding</keyword>
<organism evidence="14 15">
    <name type="scientific">Diabrotica virgifera virgifera</name>
    <name type="common">western corn rootworm</name>
    <dbReference type="NCBI Taxonomy" id="50390"/>
    <lineage>
        <taxon>Eukaryota</taxon>
        <taxon>Metazoa</taxon>
        <taxon>Ecdysozoa</taxon>
        <taxon>Arthropoda</taxon>
        <taxon>Hexapoda</taxon>
        <taxon>Insecta</taxon>
        <taxon>Pterygota</taxon>
        <taxon>Neoptera</taxon>
        <taxon>Endopterygota</taxon>
        <taxon>Coleoptera</taxon>
        <taxon>Polyphaga</taxon>
        <taxon>Cucujiformia</taxon>
        <taxon>Chrysomeloidea</taxon>
        <taxon>Chrysomelidae</taxon>
        <taxon>Galerucinae</taxon>
        <taxon>Diabroticina</taxon>
        <taxon>Diabroticites</taxon>
        <taxon>Diabrotica</taxon>
    </lineage>
</organism>
<feature type="domain" description="ZAD" evidence="13">
    <location>
        <begin position="23"/>
        <end position="97"/>
    </location>
</feature>
<dbReference type="GeneID" id="126882070"/>
<evidence type="ECO:0008006" key="16">
    <source>
        <dbReference type="Google" id="ProtNLM"/>
    </source>
</evidence>
<dbReference type="InterPro" id="IPR012934">
    <property type="entry name" value="Znf_AD"/>
</dbReference>
<evidence type="ECO:0000256" key="5">
    <source>
        <dbReference type="ARBA" id="ARBA00022833"/>
    </source>
</evidence>